<dbReference type="Proteomes" id="UP000807025">
    <property type="component" value="Unassembled WGS sequence"/>
</dbReference>
<comment type="caution">
    <text evidence="1">The sequence shown here is derived from an EMBL/GenBank/DDBJ whole genome shotgun (WGS) entry which is preliminary data.</text>
</comment>
<dbReference type="AlphaFoldDB" id="A0A9P5ZL91"/>
<reference evidence="1" key="1">
    <citation type="submission" date="2020-11" db="EMBL/GenBank/DDBJ databases">
        <authorList>
            <consortium name="DOE Joint Genome Institute"/>
            <person name="Ahrendt S."/>
            <person name="Riley R."/>
            <person name="Andreopoulos W."/>
            <person name="Labutti K."/>
            <person name="Pangilinan J."/>
            <person name="Ruiz-Duenas F.J."/>
            <person name="Barrasa J.M."/>
            <person name="Sanchez-Garcia M."/>
            <person name="Camarero S."/>
            <person name="Miyauchi S."/>
            <person name="Serrano A."/>
            <person name="Linde D."/>
            <person name="Babiker R."/>
            <person name="Drula E."/>
            <person name="Ayuso-Fernandez I."/>
            <person name="Pacheco R."/>
            <person name="Padilla G."/>
            <person name="Ferreira P."/>
            <person name="Barriuso J."/>
            <person name="Kellner H."/>
            <person name="Castanera R."/>
            <person name="Alfaro M."/>
            <person name="Ramirez L."/>
            <person name="Pisabarro A.G."/>
            <person name="Kuo A."/>
            <person name="Tritt A."/>
            <person name="Lipzen A."/>
            <person name="He G."/>
            <person name="Yan M."/>
            <person name="Ng V."/>
            <person name="Cullen D."/>
            <person name="Martin F."/>
            <person name="Rosso M.-N."/>
            <person name="Henrissat B."/>
            <person name="Hibbett D."/>
            <person name="Martinez A.T."/>
            <person name="Grigoriev I.V."/>
        </authorList>
    </citation>
    <scope>NUCLEOTIDE SEQUENCE</scope>
    <source>
        <strain evidence="1">ATCC 90797</strain>
    </source>
</reference>
<sequence length="279" mass="31409">MNGVLHDKQESPPIASLKKKEAKLSLACMFCRRLHLACSCPLPGSKHRMWDQCQCRSLKCEFPSESRREMRKKGATAKVNPDGRRVTGHLRYPQQPEGKGFCRTGRLLSKITAKGTPRSRRAPSEAAALAPRIKLFRFPPSRIRECRLDANDERLPGHAILVRQAISASDGVVLAEKLAIMRMSVSKIYVPCPTSSRLRLRESQADVTRFTVSYAATTSQLIVKSLLRTGIPQQHKDKDNEKYNRSQVRFRVDVDVDPSLFAYRAMACGFTEAVVRAKE</sequence>
<evidence type="ECO:0000313" key="2">
    <source>
        <dbReference type="Proteomes" id="UP000807025"/>
    </source>
</evidence>
<gene>
    <name evidence="1" type="ORF">BDN71DRAFT_1435959</name>
</gene>
<proteinExistence type="predicted"/>
<organism evidence="1 2">
    <name type="scientific">Pleurotus eryngii</name>
    <name type="common">Boletus of the steppes</name>
    <dbReference type="NCBI Taxonomy" id="5323"/>
    <lineage>
        <taxon>Eukaryota</taxon>
        <taxon>Fungi</taxon>
        <taxon>Dikarya</taxon>
        <taxon>Basidiomycota</taxon>
        <taxon>Agaricomycotina</taxon>
        <taxon>Agaricomycetes</taxon>
        <taxon>Agaricomycetidae</taxon>
        <taxon>Agaricales</taxon>
        <taxon>Pleurotineae</taxon>
        <taxon>Pleurotaceae</taxon>
        <taxon>Pleurotus</taxon>
    </lineage>
</organism>
<dbReference type="EMBL" id="MU154702">
    <property type="protein sequence ID" value="KAF9488670.1"/>
    <property type="molecule type" value="Genomic_DNA"/>
</dbReference>
<keyword evidence="2" id="KW-1185">Reference proteome</keyword>
<name>A0A9P5ZL91_PLEER</name>
<protein>
    <submittedName>
        <fullName evidence="1">Uncharacterized protein</fullName>
    </submittedName>
</protein>
<dbReference type="OrthoDB" id="39175at2759"/>
<evidence type="ECO:0000313" key="1">
    <source>
        <dbReference type="EMBL" id="KAF9488670.1"/>
    </source>
</evidence>
<accession>A0A9P5ZL91</accession>